<dbReference type="PANTHER" id="PTHR11136:SF0">
    <property type="entry name" value="DIHYDROFOLATE SYNTHETASE-RELATED"/>
    <property type="match status" value="1"/>
</dbReference>
<feature type="domain" description="Mur ligase C-terminal" evidence="11">
    <location>
        <begin position="310"/>
        <end position="435"/>
    </location>
</feature>
<evidence type="ECO:0000256" key="4">
    <source>
        <dbReference type="ARBA" id="ARBA00022723"/>
    </source>
</evidence>
<dbReference type="InterPro" id="IPR013221">
    <property type="entry name" value="Mur_ligase_cen"/>
</dbReference>
<evidence type="ECO:0000313" key="14">
    <source>
        <dbReference type="Proteomes" id="UP000231056"/>
    </source>
</evidence>
<evidence type="ECO:0000259" key="12">
    <source>
        <dbReference type="Pfam" id="PF08245"/>
    </source>
</evidence>
<dbReference type="PANTHER" id="PTHR11136">
    <property type="entry name" value="FOLYLPOLYGLUTAMATE SYNTHASE-RELATED"/>
    <property type="match status" value="1"/>
</dbReference>
<evidence type="ECO:0000256" key="2">
    <source>
        <dbReference type="ARBA" id="ARBA00013025"/>
    </source>
</evidence>
<organism evidence="13 14">
    <name type="scientific">Candidatus Roizmanbacteria bacterium CG11_big_fil_rev_8_21_14_0_20_36_8</name>
    <dbReference type="NCBI Taxonomy" id="1974856"/>
    <lineage>
        <taxon>Bacteria</taxon>
        <taxon>Candidatus Roizmaniibacteriota</taxon>
    </lineage>
</organism>
<dbReference type="Gene3D" id="3.40.1190.10">
    <property type="entry name" value="Mur-like, catalytic domain"/>
    <property type="match status" value="1"/>
</dbReference>
<dbReference type="AlphaFoldDB" id="A0A2M6IUV7"/>
<dbReference type="GO" id="GO:0008841">
    <property type="term" value="F:dihydrofolate synthase activity"/>
    <property type="evidence" value="ECO:0007669"/>
    <property type="project" value="TreeGrafter"/>
</dbReference>
<dbReference type="Pfam" id="PF08245">
    <property type="entry name" value="Mur_ligase_M"/>
    <property type="match status" value="1"/>
</dbReference>
<reference evidence="13 14" key="1">
    <citation type="submission" date="2017-09" db="EMBL/GenBank/DDBJ databases">
        <title>Depth-based differentiation of microbial function through sediment-hosted aquifers and enrichment of novel symbionts in the deep terrestrial subsurface.</title>
        <authorList>
            <person name="Probst A.J."/>
            <person name="Ladd B."/>
            <person name="Jarett J.K."/>
            <person name="Geller-Mcgrath D.E."/>
            <person name="Sieber C.M."/>
            <person name="Emerson J.B."/>
            <person name="Anantharaman K."/>
            <person name="Thomas B.C."/>
            <person name="Malmstrom R."/>
            <person name="Stieglmeier M."/>
            <person name="Klingl A."/>
            <person name="Woyke T."/>
            <person name="Ryan C.M."/>
            <person name="Banfield J.F."/>
        </authorList>
    </citation>
    <scope>NUCLEOTIDE SEQUENCE [LARGE SCALE GENOMIC DNA]</scope>
    <source>
        <strain evidence="13">CG11_big_fil_rev_8_21_14_0_20_36_8</strain>
    </source>
</reference>
<accession>A0A2M6IUV7</accession>
<evidence type="ECO:0000256" key="1">
    <source>
        <dbReference type="ARBA" id="ARBA00008276"/>
    </source>
</evidence>
<name>A0A2M6IUV7_9BACT</name>
<keyword evidence="5 10" id="KW-0547">Nucleotide-binding</keyword>
<keyword evidence="3 10" id="KW-0436">Ligase</keyword>
<dbReference type="NCBIfam" id="TIGR01499">
    <property type="entry name" value="folC"/>
    <property type="match status" value="1"/>
</dbReference>
<gene>
    <name evidence="13" type="ORF">COV58_00755</name>
</gene>
<dbReference type="EC" id="6.3.2.17" evidence="2"/>
<evidence type="ECO:0000313" key="13">
    <source>
        <dbReference type="EMBL" id="PIQ73751.1"/>
    </source>
</evidence>
<dbReference type="GO" id="GO:0004326">
    <property type="term" value="F:tetrahydrofolylpolyglutamate synthase activity"/>
    <property type="evidence" value="ECO:0007669"/>
    <property type="project" value="UniProtKB-EC"/>
</dbReference>
<dbReference type="Pfam" id="PF02875">
    <property type="entry name" value="Mur_ligase_C"/>
    <property type="match status" value="1"/>
</dbReference>
<comment type="catalytic activity">
    <reaction evidence="9">
        <text>(6S)-5,6,7,8-tetrahydrofolyl-(gamma-L-Glu)(n) + L-glutamate + ATP = (6S)-5,6,7,8-tetrahydrofolyl-(gamma-L-Glu)(n+1) + ADP + phosphate + H(+)</text>
        <dbReference type="Rhea" id="RHEA:10580"/>
        <dbReference type="Rhea" id="RHEA-COMP:14738"/>
        <dbReference type="Rhea" id="RHEA-COMP:14740"/>
        <dbReference type="ChEBI" id="CHEBI:15378"/>
        <dbReference type="ChEBI" id="CHEBI:29985"/>
        <dbReference type="ChEBI" id="CHEBI:30616"/>
        <dbReference type="ChEBI" id="CHEBI:43474"/>
        <dbReference type="ChEBI" id="CHEBI:141005"/>
        <dbReference type="ChEBI" id="CHEBI:456216"/>
        <dbReference type="EC" id="6.3.2.17"/>
    </reaction>
</comment>
<proteinExistence type="inferred from homology"/>
<keyword evidence="4" id="KW-0479">Metal-binding</keyword>
<keyword evidence="7" id="KW-0460">Magnesium</keyword>
<dbReference type="InterPro" id="IPR036615">
    <property type="entry name" value="Mur_ligase_C_dom_sf"/>
</dbReference>
<evidence type="ECO:0000256" key="9">
    <source>
        <dbReference type="ARBA" id="ARBA00047493"/>
    </source>
</evidence>
<evidence type="ECO:0000256" key="5">
    <source>
        <dbReference type="ARBA" id="ARBA00022741"/>
    </source>
</evidence>
<dbReference type="InterPro" id="IPR004101">
    <property type="entry name" value="Mur_ligase_C"/>
</dbReference>
<keyword evidence="6 10" id="KW-0067">ATP-binding</keyword>
<dbReference type="GO" id="GO:0046872">
    <property type="term" value="F:metal ion binding"/>
    <property type="evidence" value="ECO:0007669"/>
    <property type="project" value="UniProtKB-KW"/>
</dbReference>
<dbReference type="Proteomes" id="UP000231056">
    <property type="component" value="Unassembled WGS sequence"/>
</dbReference>
<protein>
    <recommendedName>
        <fullName evidence="2">tetrahydrofolate synthase</fullName>
        <ecNumber evidence="2">6.3.2.17</ecNumber>
    </recommendedName>
    <alternativeName>
        <fullName evidence="8">Tetrahydrofolylpolyglutamate synthase</fullName>
    </alternativeName>
</protein>
<dbReference type="InterPro" id="IPR001645">
    <property type="entry name" value="Folylpolyglutamate_synth"/>
</dbReference>
<feature type="domain" description="Mur ligase central" evidence="12">
    <location>
        <begin position="54"/>
        <end position="282"/>
    </location>
</feature>
<dbReference type="PIRSF" id="PIRSF001563">
    <property type="entry name" value="Folylpolyglu_synth"/>
    <property type="match status" value="1"/>
</dbReference>
<comment type="caution">
    <text evidence="13">The sequence shown here is derived from an EMBL/GenBank/DDBJ whole genome shotgun (WGS) entry which is preliminary data.</text>
</comment>
<dbReference type="GO" id="GO:0005524">
    <property type="term" value="F:ATP binding"/>
    <property type="evidence" value="ECO:0007669"/>
    <property type="project" value="UniProtKB-KW"/>
</dbReference>
<sequence length="452" mass="51119">MAFTTLNRIQEYLYSFRDENNHFSQGKSGFSFERVRRLANRLGDPQNKIKVIHIAGTSGKGSTSQIIDQILNTLGFKTGLTVSPHLIDFRERIQISGQLVSIDILAKHLIVIKPILESLRESELGRPTYFEVMIMLAYYIFWKEKVDYAVIETGMGGRFDATNVATQEDKIAVLTKIGLDHTEFLGKTLVKIAGEKVEIIHSNNLVISINQESKVSKVILSKVAESGSKYIGLNPKSSINFVSNVKSFSSFDIKYSSLNITKIKTPLLGNFQAENILLAVATVFELSKRASFIMDERAMRRAFSNLLVPGRLEVFKKKDKVMIIDGAHNPQKMEAFVSSLKEIYPNHKFDFMIAFKKGKDYEKMLTIILPVAKKIFITKFISDEPRIIEAEPIDEIVTKVRTLNCKVEIIKIDDPLIALELAGKSKNQILIVTGSLYLIAQLYRKIRDKMTN</sequence>
<dbReference type="Gene3D" id="3.90.190.20">
    <property type="entry name" value="Mur ligase, C-terminal domain"/>
    <property type="match status" value="1"/>
</dbReference>
<evidence type="ECO:0000256" key="8">
    <source>
        <dbReference type="ARBA" id="ARBA00030592"/>
    </source>
</evidence>
<evidence type="ECO:0000256" key="6">
    <source>
        <dbReference type="ARBA" id="ARBA00022840"/>
    </source>
</evidence>
<evidence type="ECO:0000256" key="10">
    <source>
        <dbReference type="PIRNR" id="PIRNR001563"/>
    </source>
</evidence>
<comment type="similarity">
    <text evidence="1 10">Belongs to the folylpolyglutamate synthase family.</text>
</comment>
<dbReference type="SUPFAM" id="SSF53623">
    <property type="entry name" value="MurD-like peptide ligases, catalytic domain"/>
    <property type="match status" value="1"/>
</dbReference>
<dbReference type="SUPFAM" id="SSF53244">
    <property type="entry name" value="MurD-like peptide ligases, peptide-binding domain"/>
    <property type="match status" value="1"/>
</dbReference>
<evidence type="ECO:0000256" key="3">
    <source>
        <dbReference type="ARBA" id="ARBA00022598"/>
    </source>
</evidence>
<dbReference type="EMBL" id="PCVM01000016">
    <property type="protein sequence ID" value="PIQ73751.1"/>
    <property type="molecule type" value="Genomic_DNA"/>
</dbReference>
<evidence type="ECO:0000259" key="11">
    <source>
        <dbReference type="Pfam" id="PF02875"/>
    </source>
</evidence>
<dbReference type="GO" id="GO:0005737">
    <property type="term" value="C:cytoplasm"/>
    <property type="evidence" value="ECO:0007669"/>
    <property type="project" value="TreeGrafter"/>
</dbReference>
<dbReference type="InterPro" id="IPR036565">
    <property type="entry name" value="Mur-like_cat_sf"/>
</dbReference>
<evidence type="ECO:0000256" key="7">
    <source>
        <dbReference type="ARBA" id="ARBA00022842"/>
    </source>
</evidence>